<gene>
    <name evidence="8" type="ordered locus">Hneap_1197</name>
</gene>
<dbReference type="GO" id="GO:0046872">
    <property type="term" value="F:metal ion binding"/>
    <property type="evidence" value="ECO:0007669"/>
    <property type="project" value="UniProtKB-KW"/>
</dbReference>
<feature type="domain" description="Rieske" evidence="7">
    <location>
        <begin position="9"/>
        <end position="105"/>
    </location>
</feature>
<dbReference type="eggNOG" id="COG2146">
    <property type="taxonomic scope" value="Bacteria"/>
</dbReference>
<evidence type="ECO:0000313" key="9">
    <source>
        <dbReference type="Proteomes" id="UP000009102"/>
    </source>
</evidence>
<protein>
    <submittedName>
        <fullName evidence="8">Rieske (2Fe-2S) iron-sulphur domain protein</fullName>
    </submittedName>
</protein>
<comment type="similarity">
    <text evidence="6">Belongs to the bacterial ring-hydroxylating dioxygenase ferredoxin component family.</text>
</comment>
<evidence type="ECO:0000256" key="1">
    <source>
        <dbReference type="ARBA" id="ARBA00022714"/>
    </source>
</evidence>
<dbReference type="SUPFAM" id="SSF50022">
    <property type="entry name" value="ISP domain"/>
    <property type="match status" value="1"/>
</dbReference>
<keyword evidence="4" id="KW-0411">Iron-sulfur</keyword>
<evidence type="ECO:0000256" key="5">
    <source>
        <dbReference type="ARBA" id="ARBA00034078"/>
    </source>
</evidence>
<keyword evidence="9" id="KW-1185">Reference proteome</keyword>
<dbReference type="OrthoDB" id="9800167at2"/>
<dbReference type="Gene3D" id="2.102.10.10">
    <property type="entry name" value="Rieske [2Fe-2S] iron-sulphur domain"/>
    <property type="match status" value="1"/>
</dbReference>
<evidence type="ECO:0000259" key="7">
    <source>
        <dbReference type="PROSITE" id="PS51296"/>
    </source>
</evidence>
<reference evidence="8 9" key="1">
    <citation type="submission" date="2009-10" db="EMBL/GenBank/DDBJ databases">
        <title>Complete sequence of Halothiobacillus neapolitanus c2.</title>
        <authorList>
            <consortium name="US DOE Joint Genome Institute"/>
            <person name="Lucas S."/>
            <person name="Copeland A."/>
            <person name="Lapidus A."/>
            <person name="Glavina del Rio T."/>
            <person name="Tice H."/>
            <person name="Bruce D."/>
            <person name="Goodwin L."/>
            <person name="Pitluck S."/>
            <person name="Davenport K."/>
            <person name="Brettin T."/>
            <person name="Detter J.C."/>
            <person name="Han C."/>
            <person name="Tapia R."/>
            <person name="Larimer F."/>
            <person name="Land M."/>
            <person name="Hauser L."/>
            <person name="Kyrpides N."/>
            <person name="Mikhailova N."/>
            <person name="Kerfeld C."/>
            <person name="Cannon G."/>
            <person name="Heinhort S."/>
        </authorList>
    </citation>
    <scope>NUCLEOTIDE SEQUENCE [LARGE SCALE GENOMIC DNA]</scope>
    <source>
        <strain evidence="9">ATCC 23641 / c2</strain>
    </source>
</reference>
<evidence type="ECO:0000313" key="8">
    <source>
        <dbReference type="EMBL" id="ACX96033.1"/>
    </source>
</evidence>
<dbReference type="PROSITE" id="PS51296">
    <property type="entry name" value="RIESKE"/>
    <property type="match status" value="1"/>
</dbReference>
<comment type="cofactor">
    <cofactor evidence="5">
        <name>[2Fe-2S] cluster</name>
        <dbReference type="ChEBI" id="CHEBI:190135"/>
    </cofactor>
</comment>
<dbReference type="HOGENOM" id="CLU_055690_5_0_6"/>
<dbReference type="STRING" id="555778.Hneap_1197"/>
<dbReference type="PANTHER" id="PTHR21496:SF0">
    <property type="entry name" value="RIESKE DOMAIN-CONTAINING PROTEIN"/>
    <property type="match status" value="1"/>
</dbReference>
<evidence type="ECO:0000256" key="6">
    <source>
        <dbReference type="ARBA" id="ARBA00038001"/>
    </source>
</evidence>
<dbReference type="InterPro" id="IPR017941">
    <property type="entry name" value="Rieske_2Fe-2S"/>
</dbReference>
<dbReference type="Proteomes" id="UP000009102">
    <property type="component" value="Chromosome"/>
</dbReference>
<dbReference type="GO" id="GO:0051537">
    <property type="term" value="F:2 iron, 2 sulfur cluster binding"/>
    <property type="evidence" value="ECO:0007669"/>
    <property type="project" value="UniProtKB-KW"/>
</dbReference>
<accession>D0L010</accession>
<dbReference type="InterPro" id="IPR036922">
    <property type="entry name" value="Rieske_2Fe-2S_sf"/>
</dbReference>
<sequence length="112" mass="12342">MTPEQENQWLFVAETRDLAEGERRVVAGPDEDILVVHTDGIILAVGNQCSHQALPLDEGALDGDLITCPYHNAQFCLRTGEALSAPAYEPISCYDIKVEDGRIYVAQEPRSN</sequence>
<dbReference type="RefSeq" id="WP_012824069.1">
    <property type="nucleotide sequence ID" value="NC_013422.1"/>
</dbReference>
<keyword evidence="3" id="KW-0408">Iron</keyword>
<keyword evidence="1" id="KW-0001">2Fe-2S</keyword>
<dbReference type="AlphaFoldDB" id="D0L010"/>
<evidence type="ECO:0000256" key="3">
    <source>
        <dbReference type="ARBA" id="ARBA00023004"/>
    </source>
</evidence>
<dbReference type="EMBL" id="CP001801">
    <property type="protein sequence ID" value="ACX96033.1"/>
    <property type="molecule type" value="Genomic_DNA"/>
</dbReference>
<dbReference type="Pfam" id="PF00355">
    <property type="entry name" value="Rieske"/>
    <property type="match status" value="1"/>
</dbReference>
<proteinExistence type="inferred from homology"/>
<dbReference type="KEGG" id="hna:Hneap_1197"/>
<organism evidence="8 9">
    <name type="scientific">Halothiobacillus neapolitanus (strain ATCC 23641 / DSM 15147 / CIP 104769 / NCIMB 8539 / c2)</name>
    <name type="common">Thiobacillus neapolitanus</name>
    <dbReference type="NCBI Taxonomy" id="555778"/>
    <lineage>
        <taxon>Bacteria</taxon>
        <taxon>Pseudomonadati</taxon>
        <taxon>Pseudomonadota</taxon>
        <taxon>Gammaproteobacteria</taxon>
        <taxon>Chromatiales</taxon>
        <taxon>Halothiobacillaceae</taxon>
        <taxon>Halothiobacillus</taxon>
    </lineage>
</organism>
<name>D0L010_HALNC</name>
<dbReference type="CDD" id="cd03528">
    <property type="entry name" value="Rieske_RO_ferredoxin"/>
    <property type="match status" value="1"/>
</dbReference>
<evidence type="ECO:0000256" key="2">
    <source>
        <dbReference type="ARBA" id="ARBA00022723"/>
    </source>
</evidence>
<keyword evidence="2" id="KW-0479">Metal-binding</keyword>
<evidence type="ECO:0000256" key="4">
    <source>
        <dbReference type="ARBA" id="ARBA00023014"/>
    </source>
</evidence>
<dbReference type="PANTHER" id="PTHR21496">
    <property type="entry name" value="FERREDOXIN-RELATED"/>
    <property type="match status" value="1"/>
</dbReference>